<keyword evidence="2" id="KW-1185">Reference proteome</keyword>
<name>N9XSF1_9CLOT</name>
<dbReference type="HOGENOM" id="CLU_2786507_0_0_9"/>
<reference evidence="1 2" key="1">
    <citation type="submission" date="2013-01" db="EMBL/GenBank/DDBJ databases">
        <title>The Genome Sequence of Clostridium colicanis 209318.</title>
        <authorList>
            <consortium name="The Broad Institute Genome Sequencing Platform"/>
            <person name="Earl A."/>
            <person name="Ward D."/>
            <person name="Feldgarden M."/>
            <person name="Gevers D."/>
            <person name="Courvalin P."/>
            <person name="Lambert T."/>
            <person name="Walker B."/>
            <person name="Young S.K."/>
            <person name="Zeng Q."/>
            <person name="Gargeya S."/>
            <person name="Fitzgerald M."/>
            <person name="Haas B."/>
            <person name="Abouelleil A."/>
            <person name="Alvarado L."/>
            <person name="Arachchi H.M."/>
            <person name="Berlin A.M."/>
            <person name="Chapman S.B."/>
            <person name="Dewar J."/>
            <person name="Goldberg J."/>
            <person name="Griggs A."/>
            <person name="Gujja S."/>
            <person name="Hansen M."/>
            <person name="Howarth C."/>
            <person name="Imamovic A."/>
            <person name="Larimer J."/>
            <person name="McCowan C."/>
            <person name="Murphy C."/>
            <person name="Neiman D."/>
            <person name="Pearson M."/>
            <person name="Priest M."/>
            <person name="Roberts A."/>
            <person name="Saif S."/>
            <person name="Shea T."/>
            <person name="Sisk P."/>
            <person name="Sykes S."/>
            <person name="Wortman J."/>
            <person name="Nusbaum C."/>
            <person name="Birren B."/>
        </authorList>
    </citation>
    <scope>NUCLEOTIDE SEQUENCE [LARGE SCALE GENOMIC DNA]</scope>
    <source>
        <strain evidence="1 2">209318</strain>
    </source>
</reference>
<protein>
    <submittedName>
        <fullName evidence="1">Uncharacterized protein</fullName>
    </submittedName>
</protein>
<dbReference type="Proteomes" id="UP000013097">
    <property type="component" value="Unassembled WGS sequence"/>
</dbReference>
<comment type="caution">
    <text evidence="1">The sequence shown here is derived from an EMBL/GenBank/DDBJ whole genome shotgun (WGS) entry which is preliminary data.</text>
</comment>
<evidence type="ECO:0000313" key="1">
    <source>
        <dbReference type="EMBL" id="ENZ02613.1"/>
    </source>
</evidence>
<dbReference type="RefSeq" id="WP_002598349.1">
    <property type="nucleotide sequence ID" value="NZ_KB850956.1"/>
</dbReference>
<organism evidence="1 2">
    <name type="scientific">Clostridium thermobutyricum</name>
    <dbReference type="NCBI Taxonomy" id="29372"/>
    <lineage>
        <taxon>Bacteria</taxon>
        <taxon>Bacillati</taxon>
        <taxon>Bacillota</taxon>
        <taxon>Clostridia</taxon>
        <taxon>Eubacteriales</taxon>
        <taxon>Clostridiaceae</taxon>
        <taxon>Clostridium</taxon>
    </lineage>
</organism>
<dbReference type="AlphaFoldDB" id="N9XSF1"/>
<evidence type="ECO:0000313" key="2">
    <source>
        <dbReference type="Proteomes" id="UP000013097"/>
    </source>
</evidence>
<proteinExistence type="predicted"/>
<dbReference type="EMBL" id="AGYT01000008">
    <property type="protein sequence ID" value="ENZ02613.1"/>
    <property type="molecule type" value="Genomic_DNA"/>
</dbReference>
<sequence>MYHDFILVKKTTINTKNKFDKLISNYFNNNKDEISFVKIRDDLILYIFDTLKWLESDFYELGVRKGIS</sequence>
<dbReference type="PATRIC" id="fig|999411.4.peg.1821"/>
<gene>
    <name evidence="1" type="ORF">HMPREF1092_01848</name>
</gene>
<accession>N9XSF1</accession>